<feature type="region of interest" description="Disordered" evidence="1">
    <location>
        <begin position="21"/>
        <end position="91"/>
    </location>
</feature>
<name>A0ABT0SNB7_9GAMM</name>
<dbReference type="Proteomes" id="UP001165308">
    <property type="component" value="Unassembled WGS sequence"/>
</dbReference>
<reference evidence="3" key="1">
    <citation type="submission" date="2022-05" db="EMBL/GenBank/DDBJ databases">
        <title>Halomonas geminus sp. nov. and Halomonas llamarensis sp. nov. isolated from high-altitude salars of the Atacama Desert.</title>
        <authorList>
            <person name="Hintersatz C."/>
            <person name="Rojas L.A."/>
            <person name="Wei T.-S."/>
            <person name="Kutschke S."/>
            <person name="Lehmann F."/>
            <person name="Jain R."/>
            <person name="Pollmann K."/>
        </authorList>
    </citation>
    <scope>NUCLEOTIDE SEQUENCE</scope>
    <source>
        <strain evidence="3">ATCHA</strain>
    </source>
</reference>
<organism evidence="3 4">
    <name type="scientific">Halomonas llamarensis</name>
    <dbReference type="NCBI Taxonomy" id="2945104"/>
    <lineage>
        <taxon>Bacteria</taxon>
        <taxon>Pseudomonadati</taxon>
        <taxon>Pseudomonadota</taxon>
        <taxon>Gammaproteobacteria</taxon>
        <taxon>Oceanospirillales</taxon>
        <taxon>Halomonadaceae</taxon>
        <taxon>Halomonas</taxon>
    </lineage>
</organism>
<evidence type="ECO:0000256" key="1">
    <source>
        <dbReference type="SAM" id="MobiDB-lite"/>
    </source>
</evidence>
<keyword evidence="3" id="KW-0969">Cilium</keyword>
<sequence length="444" mass="47572">MSGITPLIDTLMHQVLGKRGDASPRVLNEPVRPIDSGEGPRALHSDSRLDARSSDTRLTDLRRLPPQLDLPRQGVRGDLLPQGPGSTQTHFSPAARSIADVLMRFPAPPSVLRPEAPLMSTTEAASPQALATRLELSIRDSGLFYESHLKRWFQGEGTRQQLLREPQMQPGIRPSPSIANVALGGGAVGAGSSGWGAINNPLVPHGPPLLLPSSVPFVVPERSNLNLMLQGLLGGQLGQGGSSSPGGSSLIQPGSVLLPTPGSAEAAAGRGVNVPTGTPLSATPDAARGELAGAREMLEMGAARQSRDVVHESLQSMVRQQLEMLVMPTIRWEGDVWAGIFMALVVTLPTREEEQGGEEKGSEEADGWRSEMRLEVPNLGELEVALWLYRGVLSVDLTTESQTVHQRLEEGVPALEKRLSALDLRKVQVRARYIPQEGADELYG</sequence>
<accession>A0ABT0SNB7</accession>
<feature type="compositionally biased region" description="Low complexity" evidence="1">
    <location>
        <begin position="245"/>
        <end position="255"/>
    </location>
</feature>
<dbReference type="RefSeq" id="WP_250080289.1">
    <property type="nucleotide sequence ID" value="NZ_JAMJPJ010000004.1"/>
</dbReference>
<comment type="caution">
    <text evidence="3">The sequence shown here is derived from an EMBL/GenBank/DDBJ whole genome shotgun (WGS) entry which is preliminary data.</text>
</comment>
<dbReference type="Pfam" id="PF02120">
    <property type="entry name" value="Flg_hook"/>
    <property type="match status" value="1"/>
</dbReference>
<feature type="domain" description="Flagellar hook-length control protein-like C-terminal" evidence="2">
    <location>
        <begin position="361"/>
        <end position="429"/>
    </location>
</feature>
<evidence type="ECO:0000313" key="4">
    <source>
        <dbReference type="Proteomes" id="UP001165308"/>
    </source>
</evidence>
<gene>
    <name evidence="3" type="ORF">M8006_04625</name>
</gene>
<keyword evidence="3" id="KW-0282">Flagellum</keyword>
<keyword evidence="4" id="KW-1185">Reference proteome</keyword>
<feature type="compositionally biased region" description="Low complexity" evidence="1">
    <location>
        <begin position="64"/>
        <end position="73"/>
    </location>
</feature>
<feature type="compositionally biased region" description="Basic and acidic residues" evidence="1">
    <location>
        <begin position="41"/>
        <end position="63"/>
    </location>
</feature>
<feature type="region of interest" description="Disordered" evidence="1">
    <location>
        <begin position="238"/>
        <end position="285"/>
    </location>
</feature>
<dbReference type="InterPro" id="IPR038610">
    <property type="entry name" value="FliK-like_C_sf"/>
</dbReference>
<dbReference type="EMBL" id="JAMJPJ010000004">
    <property type="protein sequence ID" value="MCL7929274.1"/>
    <property type="molecule type" value="Genomic_DNA"/>
</dbReference>
<keyword evidence="3" id="KW-0966">Cell projection</keyword>
<dbReference type="InterPro" id="IPR021136">
    <property type="entry name" value="Flagellar_hook_control-like_C"/>
</dbReference>
<proteinExistence type="predicted"/>
<evidence type="ECO:0000313" key="3">
    <source>
        <dbReference type="EMBL" id="MCL7929274.1"/>
    </source>
</evidence>
<protein>
    <submittedName>
        <fullName evidence="3">Flagellar hook-length control protein FliK</fullName>
    </submittedName>
</protein>
<evidence type="ECO:0000259" key="2">
    <source>
        <dbReference type="Pfam" id="PF02120"/>
    </source>
</evidence>
<dbReference type="Gene3D" id="3.30.750.140">
    <property type="match status" value="1"/>
</dbReference>